<organism evidence="1 2">
    <name type="scientific">Trema orientale</name>
    <name type="common">Charcoal tree</name>
    <name type="synonym">Celtis orientalis</name>
    <dbReference type="NCBI Taxonomy" id="63057"/>
    <lineage>
        <taxon>Eukaryota</taxon>
        <taxon>Viridiplantae</taxon>
        <taxon>Streptophyta</taxon>
        <taxon>Embryophyta</taxon>
        <taxon>Tracheophyta</taxon>
        <taxon>Spermatophyta</taxon>
        <taxon>Magnoliopsida</taxon>
        <taxon>eudicotyledons</taxon>
        <taxon>Gunneridae</taxon>
        <taxon>Pentapetalae</taxon>
        <taxon>rosids</taxon>
        <taxon>fabids</taxon>
        <taxon>Rosales</taxon>
        <taxon>Cannabaceae</taxon>
        <taxon>Trema</taxon>
    </lineage>
</organism>
<dbReference type="AlphaFoldDB" id="A0A2P5G0M3"/>
<protein>
    <submittedName>
        <fullName evidence="1">Uncharacterized protein</fullName>
    </submittedName>
</protein>
<comment type="caution">
    <text evidence="1">The sequence shown here is derived from an EMBL/GenBank/DDBJ whole genome shotgun (WGS) entry which is preliminary data.</text>
</comment>
<dbReference type="EMBL" id="JXTC01000002">
    <property type="protein sequence ID" value="POO03600.1"/>
    <property type="molecule type" value="Genomic_DNA"/>
</dbReference>
<dbReference type="OrthoDB" id="10370426at2759"/>
<accession>A0A2P5G0M3</accession>
<name>A0A2P5G0M3_TREOI</name>
<sequence>MDVIYDGDGYVGGCSYVWRSCARIEPLEGIRSPLTFWKSDELLMMNSEDRQVVSYNLRTKQTRNLYEHEADGVIYSGQYVESLVSIKGGRRLVRRRRKNQ</sequence>
<evidence type="ECO:0000313" key="2">
    <source>
        <dbReference type="Proteomes" id="UP000237000"/>
    </source>
</evidence>
<evidence type="ECO:0000313" key="1">
    <source>
        <dbReference type="EMBL" id="POO03600.1"/>
    </source>
</evidence>
<proteinExistence type="predicted"/>
<dbReference type="InParanoid" id="A0A2P5G0M3"/>
<gene>
    <name evidence="1" type="ORF">TorRG33x02_008050</name>
</gene>
<reference evidence="2" key="1">
    <citation type="submission" date="2016-06" db="EMBL/GenBank/DDBJ databases">
        <title>Parallel loss of symbiosis genes in relatives of nitrogen-fixing non-legume Parasponia.</title>
        <authorList>
            <person name="Van Velzen R."/>
            <person name="Holmer R."/>
            <person name="Bu F."/>
            <person name="Rutten L."/>
            <person name="Van Zeijl A."/>
            <person name="Liu W."/>
            <person name="Santuari L."/>
            <person name="Cao Q."/>
            <person name="Sharma T."/>
            <person name="Shen D."/>
            <person name="Roswanjaya Y."/>
            <person name="Wardhani T."/>
            <person name="Kalhor M.S."/>
            <person name="Jansen J."/>
            <person name="Van den Hoogen J."/>
            <person name="Gungor B."/>
            <person name="Hartog M."/>
            <person name="Hontelez J."/>
            <person name="Verver J."/>
            <person name="Yang W.-C."/>
            <person name="Schijlen E."/>
            <person name="Repin R."/>
            <person name="Schilthuizen M."/>
            <person name="Schranz E."/>
            <person name="Heidstra R."/>
            <person name="Miyata K."/>
            <person name="Fedorova E."/>
            <person name="Kohlen W."/>
            <person name="Bisseling T."/>
            <person name="Smit S."/>
            <person name="Geurts R."/>
        </authorList>
    </citation>
    <scope>NUCLEOTIDE SEQUENCE [LARGE SCALE GENOMIC DNA]</scope>
    <source>
        <strain evidence="2">cv. RG33-2</strain>
    </source>
</reference>
<dbReference type="Proteomes" id="UP000237000">
    <property type="component" value="Unassembled WGS sequence"/>
</dbReference>
<keyword evidence="2" id="KW-1185">Reference proteome</keyword>